<protein>
    <submittedName>
        <fullName evidence="7">RNA polymerase sigma factor</fullName>
    </submittedName>
</protein>
<dbReference type="InterPro" id="IPR013325">
    <property type="entry name" value="RNA_pol_sigma_r2"/>
</dbReference>
<keyword evidence="8" id="KW-1185">Reference proteome</keyword>
<dbReference type="RefSeq" id="WP_379849281.1">
    <property type="nucleotide sequence ID" value="NZ_JBHSMA010000010.1"/>
</dbReference>
<comment type="similarity">
    <text evidence="1">Belongs to the sigma-70 factor family. ECF subfamily.</text>
</comment>
<name>A0ABW0IFQ6_9BACT</name>
<dbReference type="Proteomes" id="UP001596106">
    <property type="component" value="Unassembled WGS sequence"/>
</dbReference>
<dbReference type="Gene3D" id="1.10.10.10">
    <property type="entry name" value="Winged helix-like DNA-binding domain superfamily/Winged helix DNA-binding domain"/>
    <property type="match status" value="1"/>
</dbReference>
<keyword evidence="4" id="KW-0804">Transcription</keyword>
<dbReference type="Gene3D" id="1.10.1740.10">
    <property type="match status" value="1"/>
</dbReference>
<evidence type="ECO:0000313" key="7">
    <source>
        <dbReference type="EMBL" id="MFC5412104.1"/>
    </source>
</evidence>
<dbReference type="SUPFAM" id="SSF88659">
    <property type="entry name" value="Sigma3 and sigma4 domains of RNA polymerase sigma factors"/>
    <property type="match status" value="1"/>
</dbReference>
<evidence type="ECO:0000256" key="2">
    <source>
        <dbReference type="ARBA" id="ARBA00023015"/>
    </source>
</evidence>
<sequence>MDQRNRVIEENSYLLELWQRSKAGDKLAFCQLAESQYRSLFSYATSFTTDREFIKDSIQEIFINIWEKRQVISIQYVSIYLFKSLRNQLLQEFRRNRHAVSVQEISQLSDWETVENTIERNETDLESQRKIREAIDSLPKRQQEVVFLKFYKGLENEQIAELMEINRQSVANLLYKALSSLKNQIAFFRYWLIVLGLFLKIW</sequence>
<evidence type="ECO:0000313" key="8">
    <source>
        <dbReference type="Proteomes" id="UP001596106"/>
    </source>
</evidence>
<dbReference type="InterPro" id="IPR013249">
    <property type="entry name" value="RNA_pol_sigma70_r4_t2"/>
</dbReference>
<dbReference type="PANTHER" id="PTHR43133">
    <property type="entry name" value="RNA POLYMERASE ECF-TYPE SIGMA FACTO"/>
    <property type="match status" value="1"/>
</dbReference>
<dbReference type="SUPFAM" id="SSF88946">
    <property type="entry name" value="Sigma2 domain of RNA polymerase sigma factors"/>
    <property type="match status" value="1"/>
</dbReference>
<keyword evidence="2" id="KW-0805">Transcription regulation</keyword>
<reference evidence="8" key="1">
    <citation type="journal article" date="2019" name="Int. J. Syst. Evol. Microbiol.">
        <title>The Global Catalogue of Microorganisms (GCM) 10K type strain sequencing project: providing services to taxonomists for standard genome sequencing and annotation.</title>
        <authorList>
            <consortium name="The Broad Institute Genomics Platform"/>
            <consortium name="The Broad Institute Genome Sequencing Center for Infectious Disease"/>
            <person name="Wu L."/>
            <person name="Ma J."/>
        </authorList>
    </citation>
    <scope>NUCLEOTIDE SEQUENCE [LARGE SCALE GENOMIC DNA]</scope>
    <source>
        <strain evidence="8">CCUG 55250</strain>
    </source>
</reference>
<evidence type="ECO:0000256" key="3">
    <source>
        <dbReference type="ARBA" id="ARBA00023082"/>
    </source>
</evidence>
<dbReference type="EMBL" id="JBHSMA010000010">
    <property type="protein sequence ID" value="MFC5412104.1"/>
    <property type="molecule type" value="Genomic_DNA"/>
</dbReference>
<dbReference type="NCBIfam" id="TIGR02937">
    <property type="entry name" value="sigma70-ECF"/>
    <property type="match status" value="1"/>
</dbReference>
<dbReference type="Pfam" id="PF08281">
    <property type="entry name" value="Sigma70_r4_2"/>
    <property type="match status" value="1"/>
</dbReference>
<dbReference type="Pfam" id="PF04542">
    <property type="entry name" value="Sigma70_r2"/>
    <property type="match status" value="1"/>
</dbReference>
<organism evidence="7 8">
    <name type="scientific">Larkinella bovis</name>
    <dbReference type="NCBI Taxonomy" id="683041"/>
    <lineage>
        <taxon>Bacteria</taxon>
        <taxon>Pseudomonadati</taxon>
        <taxon>Bacteroidota</taxon>
        <taxon>Cytophagia</taxon>
        <taxon>Cytophagales</taxon>
        <taxon>Spirosomataceae</taxon>
        <taxon>Larkinella</taxon>
    </lineage>
</organism>
<proteinExistence type="inferred from homology"/>
<dbReference type="InterPro" id="IPR039425">
    <property type="entry name" value="RNA_pol_sigma-70-like"/>
</dbReference>
<dbReference type="InterPro" id="IPR036388">
    <property type="entry name" value="WH-like_DNA-bd_sf"/>
</dbReference>
<keyword evidence="3" id="KW-0731">Sigma factor</keyword>
<dbReference type="InterPro" id="IPR007627">
    <property type="entry name" value="RNA_pol_sigma70_r2"/>
</dbReference>
<dbReference type="InterPro" id="IPR014284">
    <property type="entry name" value="RNA_pol_sigma-70_dom"/>
</dbReference>
<evidence type="ECO:0000256" key="1">
    <source>
        <dbReference type="ARBA" id="ARBA00010641"/>
    </source>
</evidence>
<evidence type="ECO:0000259" key="6">
    <source>
        <dbReference type="Pfam" id="PF08281"/>
    </source>
</evidence>
<accession>A0ABW0IFQ6</accession>
<dbReference type="PANTHER" id="PTHR43133:SF46">
    <property type="entry name" value="RNA POLYMERASE SIGMA-70 FACTOR ECF SUBFAMILY"/>
    <property type="match status" value="1"/>
</dbReference>
<comment type="caution">
    <text evidence="7">The sequence shown here is derived from an EMBL/GenBank/DDBJ whole genome shotgun (WGS) entry which is preliminary data.</text>
</comment>
<dbReference type="InterPro" id="IPR013324">
    <property type="entry name" value="RNA_pol_sigma_r3/r4-like"/>
</dbReference>
<dbReference type="CDD" id="cd06171">
    <property type="entry name" value="Sigma70_r4"/>
    <property type="match status" value="1"/>
</dbReference>
<evidence type="ECO:0000256" key="4">
    <source>
        <dbReference type="ARBA" id="ARBA00023163"/>
    </source>
</evidence>
<gene>
    <name evidence="7" type="ORF">ACFPMF_22455</name>
</gene>
<evidence type="ECO:0000259" key="5">
    <source>
        <dbReference type="Pfam" id="PF04542"/>
    </source>
</evidence>
<feature type="domain" description="RNA polymerase sigma-70 region 2" evidence="5">
    <location>
        <begin position="34"/>
        <end position="97"/>
    </location>
</feature>
<feature type="domain" description="RNA polymerase sigma factor 70 region 4 type 2" evidence="6">
    <location>
        <begin position="129"/>
        <end position="180"/>
    </location>
</feature>